<sequence length="768" mass="84928">MKLNRICLSILSFITFAKSECTESAGEVINFSDNYGLSNQFFLFEVPCESTDGLEFTIFFKNNTESDVILRLYEEIPYNDQINLSNDPEYPVYPQVSVKQLDLILGPRSSLNSVVYMPDSLNPTDDQWVREPATIILNKNSKVVFKYSPSKVSIIHSSPISITTETIFDISTWKIKPVYFEFLAWYGQLELSQVNITCSSDCKNNGTIDENEEDVNLNEDTSVNYNSVDFNVYSGVGNLLQPPSPRYSIKKAAKIDFPIESSSETSSDSMSETSTDSSSQTSSDSVSETSSDSISETSSDSSSQTSSDSISETSKTSSEFDEYNENEYYDYPPKTSENNENEYYDSLSTESSKTVSDLPDGLKSLTIDDTDTDTDMANKTTNKTSNDLPDGSKSLRIDDTDADIANKTSNDLPDGSKSLTIDDTDTDTDMANKTVNDLPDGSKSLTIDDTDTDMANKTSNDLPDGSKSLTIDDTDTDMANKTVNDLSDGSKSMTADDVESEKFEKTADKDSKFTSSEPIINKFSSNESIVKTSSIKSEDILKTIPTESKAISTPDLRSTYTSNNSESVNEGEDKNSSISNTRTKTNTELDIGSGNLDKMDSVDKIQDNTGTTNLSSTFISNKHTTIKASTATKTQGTPNTTSKPTVNVTSTTSASISSTIKATNKKKDLSVGDIPKPLKPLDIPRVRMKNSKKGMHAYQVALDAYKRFKYENDMLIRRYGGLEYMVVRKNPCMVNLVTYLQHYMKTKSLRKIAVTLIQAYEKMCKSIR</sequence>
<feature type="compositionally biased region" description="Polar residues" evidence="1">
    <location>
        <begin position="406"/>
        <end position="421"/>
    </location>
</feature>
<feature type="signal peptide" evidence="2">
    <location>
        <begin position="1"/>
        <end position="19"/>
    </location>
</feature>
<feature type="compositionally biased region" description="Polar residues" evidence="1">
    <location>
        <begin position="346"/>
        <end position="355"/>
    </location>
</feature>
<feature type="compositionally biased region" description="Acidic residues" evidence="1">
    <location>
        <begin position="319"/>
        <end position="328"/>
    </location>
</feature>
<feature type="compositionally biased region" description="Polar residues" evidence="1">
    <location>
        <begin position="630"/>
        <end position="644"/>
    </location>
</feature>
<evidence type="ECO:0000313" key="3">
    <source>
        <dbReference type="EMBL" id="PVU87060.1"/>
    </source>
</evidence>
<feature type="compositionally biased region" description="Low complexity" evidence="1">
    <location>
        <begin position="375"/>
        <end position="384"/>
    </location>
</feature>
<feature type="chain" id="PRO_5015750514" evidence="2">
    <location>
        <begin position="20"/>
        <end position="768"/>
    </location>
</feature>
<accession>A0A2T9Y3Z3</accession>
<protein>
    <submittedName>
        <fullName evidence="3">Uncharacterized protein</fullName>
    </submittedName>
</protein>
<evidence type="ECO:0000256" key="1">
    <source>
        <dbReference type="SAM" id="MobiDB-lite"/>
    </source>
</evidence>
<feature type="region of interest" description="Disordered" evidence="1">
    <location>
        <begin position="552"/>
        <end position="595"/>
    </location>
</feature>
<feature type="compositionally biased region" description="Polar residues" evidence="1">
    <location>
        <begin position="576"/>
        <end position="588"/>
    </location>
</feature>
<dbReference type="Proteomes" id="UP000245383">
    <property type="component" value="Unassembled WGS sequence"/>
</dbReference>
<feature type="region of interest" description="Disordered" evidence="1">
    <location>
        <begin position="260"/>
        <end position="472"/>
    </location>
</feature>
<comment type="caution">
    <text evidence="3">The sequence shown here is derived from an EMBL/GenBank/DDBJ whole genome shotgun (WGS) entry which is preliminary data.</text>
</comment>
<gene>
    <name evidence="3" type="ORF">BB561_006470</name>
</gene>
<dbReference type="EMBL" id="MBFR01000560">
    <property type="protein sequence ID" value="PVU87060.1"/>
    <property type="molecule type" value="Genomic_DNA"/>
</dbReference>
<feature type="compositionally biased region" description="Polar residues" evidence="1">
    <location>
        <begin position="443"/>
        <end position="472"/>
    </location>
</feature>
<feature type="compositionally biased region" description="Polar residues" evidence="1">
    <location>
        <begin position="552"/>
        <end position="568"/>
    </location>
</feature>
<dbReference type="STRING" id="133385.A0A2T9Y3Z3"/>
<reference evidence="3 4" key="1">
    <citation type="journal article" date="2018" name="MBio">
        <title>Comparative Genomics Reveals the Core Gene Toolbox for the Fungus-Insect Symbiosis.</title>
        <authorList>
            <person name="Wang Y."/>
            <person name="Stata M."/>
            <person name="Wang W."/>
            <person name="Stajich J.E."/>
            <person name="White M.M."/>
            <person name="Moncalvo J.M."/>
        </authorList>
    </citation>
    <scope>NUCLEOTIDE SEQUENCE [LARGE SCALE GENOMIC DNA]</scope>
    <source>
        <strain evidence="3 4">SWE-8-4</strain>
    </source>
</reference>
<keyword evidence="2" id="KW-0732">Signal</keyword>
<dbReference type="AlphaFoldDB" id="A0A2T9Y3Z3"/>
<feature type="compositionally biased region" description="Low complexity" evidence="1">
    <location>
        <begin position="260"/>
        <end position="317"/>
    </location>
</feature>
<organism evidence="3 4">
    <name type="scientific">Smittium simulii</name>
    <dbReference type="NCBI Taxonomy" id="133385"/>
    <lineage>
        <taxon>Eukaryota</taxon>
        <taxon>Fungi</taxon>
        <taxon>Fungi incertae sedis</taxon>
        <taxon>Zoopagomycota</taxon>
        <taxon>Kickxellomycotina</taxon>
        <taxon>Harpellomycetes</taxon>
        <taxon>Harpellales</taxon>
        <taxon>Legeriomycetaceae</taxon>
        <taxon>Smittium</taxon>
    </lineage>
</organism>
<name>A0A2T9Y3Z3_9FUNG</name>
<proteinExistence type="predicted"/>
<evidence type="ECO:0000256" key="2">
    <source>
        <dbReference type="SAM" id="SignalP"/>
    </source>
</evidence>
<feature type="compositionally biased region" description="Low complexity" evidence="1">
    <location>
        <begin position="645"/>
        <end position="656"/>
    </location>
</feature>
<keyword evidence="4" id="KW-1185">Reference proteome</keyword>
<feature type="region of interest" description="Disordered" evidence="1">
    <location>
        <begin position="630"/>
        <end position="656"/>
    </location>
</feature>
<evidence type="ECO:0000313" key="4">
    <source>
        <dbReference type="Proteomes" id="UP000245383"/>
    </source>
</evidence>